<organism evidence="4 5">
    <name type="scientific">Saccharothrix yanglingensis</name>
    <dbReference type="NCBI Taxonomy" id="659496"/>
    <lineage>
        <taxon>Bacteria</taxon>
        <taxon>Bacillati</taxon>
        <taxon>Actinomycetota</taxon>
        <taxon>Actinomycetes</taxon>
        <taxon>Pseudonocardiales</taxon>
        <taxon>Pseudonocardiaceae</taxon>
        <taxon>Saccharothrix</taxon>
    </lineage>
</organism>
<dbReference type="Pfam" id="PF00582">
    <property type="entry name" value="Usp"/>
    <property type="match status" value="2"/>
</dbReference>
<feature type="domain" description="UspA" evidence="3">
    <location>
        <begin position="210"/>
        <end position="343"/>
    </location>
</feature>
<dbReference type="Proteomes" id="UP001225605">
    <property type="component" value="Unassembled WGS sequence"/>
</dbReference>
<dbReference type="InterPro" id="IPR006015">
    <property type="entry name" value="Universal_stress_UspA"/>
</dbReference>
<dbReference type="SUPFAM" id="SSF52402">
    <property type="entry name" value="Adenine nucleotide alpha hydrolases-like"/>
    <property type="match status" value="2"/>
</dbReference>
<gene>
    <name evidence="4" type="ORF">CKY47_22725</name>
</gene>
<proteinExistence type="inferred from homology"/>
<comment type="similarity">
    <text evidence="1">Belongs to the universal stress protein A family.</text>
</comment>
<keyword evidence="5" id="KW-1185">Reference proteome</keyword>
<dbReference type="PRINTS" id="PR01438">
    <property type="entry name" value="UNVRSLSTRESS"/>
</dbReference>
<dbReference type="InterPro" id="IPR006016">
    <property type="entry name" value="UspA"/>
</dbReference>
<dbReference type="PANTHER" id="PTHR46268">
    <property type="entry name" value="STRESS RESPONSE PROTEIN NHAX"/>
    <property type="match status" value="1"/>
</dbReference>
<dbReference type="EMBL" id="NSDM01000010">
    <property type="protein sequence ID" value="MDQ2586756.1"/>
    <property type="molecule type" value="Genomic_DNA"/>
</dbReference>
<dbReference type="CDD" id="cd00293">
    <property type="entry name" value="USP-like"/>
    <property type="match status" value="1"/>
</dbReference>
<evidence type="ECO:0000259" key="3">
    <source>
        <dbReference type="Pfam" id="PF00582"/>
    </source>
</evidence>
<comment type="caution">
    <text evidence="4">The sequence shown here is derived from an EMBL/GenBank/DDBJ whole genome shotgun (WGS) entry which is preliminary data.</text>
</comment>
<evidence type="ECO:0000256" key="2">
    <source>
        <dbReference type="SAM" id="MobiDB-lite"/>
    </source>
</evidence>
<evidence type="ECO:0000256" key="1">
    <source>
        <dbReference type="ARBA" id="ARBA00008791"/>
    </source>
</evidence>
<sequence>MGPDGGTGRCRKPAARFPFPSTGTRSGDGGSGRSPESGSTGAVGGVVDVVDNAIVVGVDGAEASERAALWAARQAAVFGEPLVLVHAVRWSMHTQAHLHAPVPLGAIHPGVGEEPVRQWARDVLDGLAERCRAAAGVEVRTEVASGDPADAVILGAERVAFVAVGHSERGGVARFLLGSTAERLTRACPWPVVVVRDGVPLDGRHTGAPVVVGVDGTPVSGRAVRFAFGFAARHDAEVVVVHASSGEVTTEVEPVETHEEAALREGTGPVGTELVECARRHPAVRYRLVHAAAPPVDALLAASAGAGLLVVGSHGKGAVRRTLLGSVSHEVIDHAPCPVAVLPPRTADARER</sequence>
<dbReference type="Gene3D" id="3.40.50.620">
    <property type="entry name" value="HUPs"/>
    <property type="match status" value="2"/>
</dbReference>
<accession>A0ABU0X3P7</accession>
<dbReference type="PANTHER" id="PTHR46268:SF6">
    <property type="entry name" value="UNIVERSAL STRESS PROTEIN UP12"/>
    <property type="match status" value="1"/>
</dbReference>
<name>A0ABU0X3P7_9PSEU</name>
<feature type="compositionally biased region" description="Low complexity" evidence="2">
    <location>
        <begin position="33"/>
        <end position="44"/>
    </location>
</feature>
<reference evidence="4 5" key="1">
    <citation type="submission" date="2017-06" db="EMBL/GenBank/DDBJ databases">
        <title>Cultured bacterium strain Saccharothrix yanglingensis Hhs.015.</title>
        <authorList>
            <person name="Xia Y."/>
        </authorList>
    </citation>
    <scope>NUCLEOTIDE SEQUENCE [LARGE SCALE GENOMIC DNA]</scope>
    <source>
        <strain evidence="4 5">Hhs.015</strain>
    </source>
</reference>
<feature type="region of interest" description="Disordered" evidence="2">
    <location>
        <begin position="1"/>
        <end position="44"/>
    </location>
</feature>
<dbReference type="InterPro" id="IPR014729">
    <property type="entry name" value="Rossmann-like_a/b/a_fold"/>
</dbReference>
<protein>
    <submittedName>
        <fullName evidence="4">Universal stress protein</fullName>
    </submittedName>
</protein>
<evidence type="ECO:0000313" key="5">
    <source>
        <dbReference type="Proteomes" id="UP001225605"/>
    </source>
</evidence>
<feature type="domain" description="UspA" evidence="3">
    <location>
        <begin position="54"/>
        <end position="196"/>
    </location>
</feature>
<evidence type="ECO:0000313" key="4">
    <source>
        <dbReference type="EMBL" id="MDQ2586756.1"/>
    </source>
</evidence>